<dbReference type="GO" id="GO:0005737">
    <property type="term" value="C:cytoplasm"/>
    <property type="evidence" value="ECO:0007669"/>
    <property type="project" value="TreeGrafter"/>
</dbReference>
<gene>
    <name evidence="8" type="primary">tssH</name>
    <name evidence="8" type="ORF">I8Y21_003735</name>
</gene>
<evidence type="ECO:0000256" key="3">
    <source>
        <dbReference type="ARBA" id="ARBA00022741"/>
    </source>
</evidence>
<evidence type="ECO:0000259" key="7">
    <source>
        <dbReference type="PROSITE" id="PS51903"/>
    </source>
</evidence>
<dbReference type="Pfam" id="PF17871">
    <property type="entry name" value="AAA_lid_9"/>
    <property type="match status" value="1"/>
</dbReference>
<dbReference type="PANTHER" id="PTHR11638">
    <property type="entry name" value="ATP-DEPENDENT CLP PROTEASE"/>
    <property type="match status" value="1"/>
</dbReference>
<dbReference type="InterPro" id="IPR018368">
    <property type="entry name" value="ClpA/B_CS1"/>
</dbReference>
<dbReference type="CDD" id="cd00009">
    <property type="entry name" value="AAA"/>
    <property type="match status" value="1"/>
</dbReference>
<reference evidence="8" key="1">
    <citation type="journal article" date="2018" name="Genome Biol.">
        <title>SKESA: strategic k-mer extension for scrupulous assemblies.</title>
        <authorList>
            <person name="Souvorov A."/>
            <person name="Agarwala R."/>
            <person name="Lipman D.J."/>
        </authorList>
    </citation>
    <scope>NUCLEOTIDE SEQUENCE</scope>
    <source>
        <strain evidence="8">R404</strain>
    </source>
</reference>
<dbReference type="Gene3D" id="3.40.50.300">
    <property type="entry name" value="P-loop containing nucleotide triphosphate hydrolases"/>
    <property type="match status" value="3"/>
</dbReference>
<dbReference type="PRINTS" id="PR00300">
    <property type="entry name" value="CLPPROTEASEA"/>
</dbReference>
<dbReference type="AlphaFoldDB" id="A0AAN5LBG2"/>
<evidence type="ECO:0000256" key="1">
    <source>
        <dbReference type="ARBA" id="ARBA00008675"/>
    </source>
</evidence>
<protein>
    <submittedName>
        <fullName evidence="8">Type VI secretion system ATPase TssH</fullName>
    </submittedName>
</protein>
<sequence length="886" mass="98457">MEHHSAVLLRRLNPYCARAMEAAASLCQTRAHAEITPEHWLLKLLEQGEGDLTVIARRYEWDMEAVWQSLLDWLDRQPRSLRGRPGLSDRLEALLRQTWLYASLDEESEVIRSRHLLMALLRGPALLACEGVWPLLSLSPAQLERLRPLLDAQSDERPDLQQEAELAQNHGGEVAFVGRPAGAEVKEGELNPALQNALDKFTLDVTARARDGKIDPVFGRDNEIRQMVDILSRRRKNNPILVGEPGVGKTALVEGLALRIAEGNVPESLKPVVLRTLDLGLLQAGAGVKGEFEQRLKNVIDAVQQSPVPVLLFIDEAHTIIGTGNLAGGADAANLLKPALARGELRTIAATTWSEYKQYFERDAALERRFQMVKVDEPDDDTACLMLRGLKSRYAEHHGVHITDEAVRAAVTLSRRYLTGRQLPDKAVDLLDTASARVRMSLDTVPEPLTRLKAQMTALEMEKQALLEDITLGNAAHGERLAVIEQEEHRIVLQLDALETQYDEKLKLTEQLLACRADISRQAELADLKDRLTAVQQNNPLPGPDVDARTVATVIADWTGVPLSSLMKDEQTELLSLEQNLGKRVVGQDTALNAIAQRLRASKTGLAPENGPQGVFLLTGPSGTGKTETALALADVLYGGEKSLITLNLSEYQEPHTVSQLKGSPPGYVGYGQGGILTEAVRKRPYCVVLLDEVEKAHRDVMNLFYQVFDRGFMRDGEGREIDFRNTVILMTSNLGGDYLMQLLDEQPEATDAELHELIRPILRDHFRPALLARFRTVIYRPLGQVAMRTIVQMKLNQVSQRLARHYGMRTDISESLYDALTAACLLPDTGARNIDSLLNQQILPVLSQQLLTHMAAGQRPQHLTLGWDDDEGIVLTLDEGERIRE</sequence>
<evidence type="ECO:0000313" key="8">
    <source>
        <dbReference type="EMBL" id="HAT1683018.1"/>
    </source>
</evidence>
<dbReference type="Pfam" id="PF10431">
    <property type="entry name" value="ClpB_D2-small"/>
    <property type="match status" value="1"/>
</dbReference>
<dbReference type="FunFam" id="3.40.50.300:FF:000010">
    <property type="entry name" value="Chaperone clpB 1, putative"/>
    <property type="match status" value="1"/>
</dbReference>
<accession>A0AAN5LBG2</accession>
<organism evidence="8 9">
    <name type="scientific">Klebsiella oxytoca</name>
    <dbReference type="NCBI Taxonomy" id="571"/>
    <lineage>
        <taxon>Bacteria</taxon>
        <taxon>Pseudomonadati</taxon>
        <taxon>Pseudomonadota</taxon>
        <taxon>Gammaproteobacteria</taxon>
        <taxon>Enterobacterales</taxon>
        <taxon>Enterobacteriaceae</taxon>
        <taxon>Klebsiella/Raoultella group</taxon>
        <taxon>Klebsiella</taxon>
    </lineage>
</organism>
<name>A0AAN5LBG2_KLEOX</name>
<feature type="domain" description="Clp R" evidence="7">
    <location>
        <begin position="9"/>
        <end position="172"/>
    </location>
</feature>
<evidence type="ECO:0000313" key="9">
    <source>
        <dbReference type="Proteomes" id="UP000856143"/>
    </source>
</evidence>
<keyword evidence="3" id="KW-0547">Nucleotide-binding</keyword>
<keyword evidence="5" id="KW-0143">Chaperone</keyword>
<dbReference type="PANTHER" id="PTHR11638:SF181">
    <property type="entry name" value="ATPASE SUBUNIT OF ATP-DEPENDENT PROTEASE"/>
    <property type="match status" value="1"/>
</dbReference>
<dbReference type="PROSITE" id="PS51903">
    <property type="entry name" value="CLP_R"/>
    <property type="match status" value="1"/>
</dbReference>
<reference evidence="8" key="2">
    <citation type="submission" date="2020-11" db="EMBL/GenBank/DDBJ databases">
        <authorList>
            <consortium name="NCBI Pathogen Detection Project"/>
        </authorList>
    </citation>
    <scope>NUCLEOTIDE SEQUENCE</scope>
    <source>
        <strain evidence="8">R404</strain>
    </source>
</reference>
<dbReference type="Pfam" id="PF00004">
    <property type="entry name" value="AAA"/>
    <property type="match status" value="1"/>
</dbReference>
<dbReference type="InterPro" id="IPR036628">
    <property type="entry name" value="Clp_N_dom_sf"/>
</dbReference>
<dbReference type="EMBL" id="DACSEO010000050">
    <property type="protein sequence ID" value="HAT1683018.1"/>
    <property type="molecule type" value="Genomic_DNA"/>
</dbReference>
<dbReference type="InterPro" id="IPR017729">
    <property type="entry name" value="ATPase_T6SS_ClpV1"/>
</dbReference>
<dbReference type="InterPro" id="IPR041546">
    <property type="entry name" value="ClpA/ClpB_AAA_lid"/>
</dbReference>
<proteinExistence type="inferred from homology"/>
<dbReference type="Pfam" id="PF07724">
    <property type="entry name" value="AAA_2"/>
    <property type="match status" value="1"/>
</dbReference>
<dbReference type="InterPro" id="IPR004176">
    <property type="entry name" value="Clp_R_N"/>
</dbReference>
<dbReference type="InterPro" id="IPR027417">
    <property type="entry name" value="P-loop_NTPase"/>
</dbReference>
<dbReference type="InterPro" id="IPR003593">
    <property type="entry name" value="AAA+_ATPase"/>
</dbReference>
<keyword evidence="2 6" id="KW-0677">Repeat</keyword>
<comment type="similarity">
    <text evidence="1">Belongs to the ClpA/ClpB family.</text>
</comment>
<dbReference type="CDD" id="cd19499">
    <property type="entry name" value="RecA-like_ClpB_Hsp104-like"/>
    <property type="match status" value="1"/>
</dbReference>
<dbReference type="Gene3D" id="1.10.8.60">
    <property type="match status" value="1"/>
</dbReference>
<keyword evidence="4" id="KW-0067">ATP-binding</keyword>
<dbReference type="FunFam" id="3.40.50.300:FF:000025">
    <property type="entry name" value="ATP-dependent Clp protease subunit"/>
    <property type="match status" value="1"/>
</dbReference>
<dbReference type="SUPFAM" id="SSF52540">
    <property type="entry name" value="P-loop containing nucleoside triphosphate hydrolases"/>
    <property type="match status" value="2"/>
</dbReference>
<dbReference type="NCBIfam" id="TIGR03345">
    <property type="entry name" value="VI_ClpV1"/>
    <property type="match status" value="1"/>
</dbReference>
<dbReference type="GO" id="GO:0005524">
    <property type="term" value="F:ATP binding"/>
    <property type="evidence" value="ECO:0007669"/>
    <property type="project" value="UniProtKB-KW"/>
</dbReference>
<evidence type="ECO:0000256" key="5">
    <source>
        <dbReference type="ARBA" id="ARBA00023186"/>
    </source>
</evidence>
<dbReference type="InterPro" id="IPR003959">
    <property type="entry name" value="ATPase_AAA_core"/>
</dbReference>
<dbReference type="InterPro" id="IPR050130">
    <property type="entry name" value="ClpA_ClpB"/>
</dbReference>
<comment type="caution">
    <text evidence="8">The sequence shown here is derived from an EMBL/GenBank/DDBJ whole genome shotgun (WGS) entry which is preliminary data.</text>
</comment>
<evidence type="ECO:0000256" key="6">
    <source>
        <dbReference type="PROSITE-ProRule" id="PRU01251"/>
    </source>
</evidence>
<dbReference type="GO" id="GO:0034605">
    <property type="term" value="P:cellular response to heat"/>
    <property type="evidence" value="ECO:0007669"/>
    <property type="project" value="TreeGrafter"/>
</dbReference>
<evidence type="ECO:0000256" key="2">
    <source>
        <dbReference type="ARBA" id="ARBA00022737"/>
    </source>
</evidence>
<dbReference type="GO" id="GO:0016887">
    <property type="term" value="F:ATP hydrolysis activity"/>
    <property type="evidence" value="ECO:0007669"/>
    <property type="project" value="InterPro"/>
</dbReference>
<evidence type="ECO:0000256" key="4">
    <source>
        <dbReference type="ARBA" id="ARBA00022840"/>
    </source>
</evidence>
<dbReference type="InterPro" id="IPR001270">
    <property type="entry name" value="ClpA/B"/>
</dbReference>
<dbReference type="Pfam" id="PF02861">
    <property type="entry name" value="Clp_N"/>
    <property type="match status" value="1"/>
</dbReference>
<dbReference type="SMART" id="SM01086">
    <property type="entry name" value="ClpB_D2-small"/>
    <property type="match status" value="1"/>
</dbReference>
<dbReference type="SUPFAM" id="SSF81923">
    <property type="entry name" value="Double Clp-N motif"/>
    <property type="match status" value="1"/>
</dbReference>
<dbReference type="SMART" id="SM00382">
    <property type="entry name" value="AAA"/>
    <property type="match status" value="2"/>
</dbReference>
<dbReference type="InterPro" id="IPR019489">
    <property type="entry name" value="Clp_ATPase_C"/>
</dbReference>
<dbReference type="PROSITE" id="PS00870">
    <property type="entry name" value="CLPAB_1"/>
    <property type="match status" value="1"/>
</dbReference>
<dbReference type="Proteomes" id="UP000856143">
    <property type="component" value="Unassembled WGS sequence"/>
</dbReference>
<dbReference type="Gene3D" id="1.10.1780.10">
    <property type="entry name" value="Clp, N-terminal domain"/>
    <property type="match status" value="1"/>
</dbReference>